<dbReference type="PANTHER" id="PTHR33463:SF209">
    <property type="entry name" value="DISEASE RESISTANCE PROTEIN RPS2-LIKE"/>
    <property type="match status" value="1"/>
</dbReference>
<dbReference type="EMBL" id="JAINDJ010000005">
    <property type="protein sequence ID" value="KAG9446774.1"/>
    <property type="molecule type" value="Genomic_DNA"/>
</dbReference>
<dbReference type="InterPro" id="IPR050905">
    <property type="entry name" value="Plant_NBS-LRR"/>
</dbReference>
<proteinExistence type="predicted"/>
<dbReference type="InterPro" id="IPR057135">
    <property type="entry name" value="At4g27190-like_LRR"/>
</dbReference>
<evidence type="ECO:0000313" key="2">
    <source>
        <dbReference type="EMBL" id="KAG9446774.1"/>
    </source>
</evidence>
<dbReference type="AlphaFoldDB" id="A0AAV7EDQ5"/>
<keyword evidence="3" id="KW-1185">Reference proteome</keyword>
<accession>A0AAV7EDQ5</accession>
<dbReference type="Proteomes" id="UP000825729">
    <property type="component" value="Unassembled WGS sequence"/>
</dbReference>
<organism evidence="2 3">
    <name type="scientific">Aristolochia fimbriata</name>
    <name type="common">White veined hardy Dutchman's pipe vine</name>
    <dbReference type="NCBI Taxonomy" id="158543"/>
    <lineage>
        <taxon>Eukaryota</taxon>
        <taxon>Viridiplantae</taxon>
        <taxon>Streptophyta</taxon>
        <taxon>Embryophyta</taxon>
        <taxon>Tracheophyta</taxon>
        <taxon>Spermatophyta</taxon>
        <taxon>Magnoliopsida</taxon>
        <taxon>Magnoliidae</taxon>
        <taxon>Piperales</taxon>
        <taxon>Aristolochiaceae</taxon>
        <taxon>Aristolochia</taxon>
    </lineage>
</organism>
<dbReference type="SUPFAM" id="SSF52058">
    <property type="entry name" value="L domain-like"/>
    <property type="match status" value="1"/>
</dbReference>
<sequence>MKKLSFNNEGAILERGGLFPGLYELVLKELPNLTSICLFQPAEAKCFGKQLKQGLEDASISENDQMPAMRALAPNLAVFQNLITLTISSCHNLKYLFSLNMFQNGGLQELQEIHISDCNNLKWIIVNEQEDIFEEGEKRGGDMGLVSSGVDKEKGILLRSLIRLELRNLPELLSFYSWDDSLPLPSSLAFTTVQWCPKLGERPHHYPPERESLNDQQMPPLHVFGCLDGGVAAASWLNMGTSALKQLEELALKSLPNLSSIIYYGNPPKLPPLERIFLNLRTLEVVGCNRLRHLFPPPCALSAESSLPRLNRLRVSDCAELHIVNNNIASSSNSSSSSSLLIGNSTLINLSSSQSFSSAPVIFSLEKLRISGFDQTQHVFGFEEGICSSSVFHNLSPLVLEDLPRLESICRGYIPPGSLANLQVVKVGRCHSLRGCLQFSLILAGSLQNLESLVVDSCEKLEKLMMLPDEEEEDDDQKMVVVLPSVENLFLKDLPRLENLYGAGEAFLRLPSLKWTTVNNCSKLKQLPFGPWANPKDNPWADPWVDRWADRWADPWADPNVDPRETLFGTRILALKAAMLFKGALLDDN</sequence>
<evidence type="ECO:0000313" key="3">
    <source>
        <dbReference type="Proteomes" id="UP000825729"/>
    </source>
</evidence>
<feature type="domain" description="Disease resistance protein At4g27190-like leucine-rich repeats" evidence="1">
    <location>
        <begin position="243"/>
        <end position="319"/>
    </location>
</feature>
<name>A0AAV7EDQ5_ARIFI</name>
<reference evidence="2 3" key="1">
    <citation type="submission" date="2021-07" db="EMBL/GenBank/DDBJ databases">
        <title>The Aristolochia fimbriata genome: insights into angiosperm evolution, floral development and chemical biosynthesis.</title>
        <authorList>
            <person name="Jiao Y."/>
        </authorList>
    </citation>
    <scope>NUCLEOTIDE SEQUENCE [LARGE SCALE GENOMIC DNA]</scope>
    <source>
        <strain evidence="2">IBCAS-2021</strain>
        <tissue evidence="2">Leaf</tissue>
    </source>
</reference>
<feature type="domain" description="Disease resistance protein At4g27190-like leucine-rich repeats" evidence="1">
    <location>
        <begin position="440"/>
        <end position="527"/>
    </location>
</feature>
<gene>
    <name evidence="2" type="ORF">H6P81_012902</name>
</gene>
<comment type="caution">
    <text evidence="2">The sequence shown here is derived from an EMBL/GenBank/DDBJ whole genome shotgun (WGS) entry which is preliminary data.</text>
</comment>
<dbReference type="Pfam" id="PF23247">
    <property type="entry name" value="LRR_RPS2"/>
    <property type="match status" value="3"/>
</dbReference>
<protein>
    <recommendedName>
        <fullName evidence="1">Disease resistance protein At4g27190-like leucine-rich repeats domain-containing protein</fullName>
    </recommendedName>
</protein>
<dbReference type="PANTHER" id="PTHR33463">
    <property type="entry name" value="NB-ARC DOMAIN-CONTAINING PROTEIN-RELATED"/>
    <property type="match status" value="1"/>
</dbReference>
<evidence type="ECO:0000259" key="1">
    <source>
        <dbReference type="Pfam" id="PF23247"/>
    </source>
</evidence>
<dbReference type="Gene3D" id="3.80.10.10">
    <property type="entry name" value="Ribonuclease Inhibitor"/>
    <property type="match status" value="3"/>
</dbReference>
<dbReference type="InterPro" id="IPR032675">
    <property type="entry name" value="LRR_dom_sf"/>
</dbReference>
<feature type="domain" description="Disease resistance protein At4g27190-like leucine-rich repeats" evidence="1">
    <location>
        <begin position="74"/>
        <end position="179"/>
    </location>
</feature>